<dbReference type="Gene3D" id="2.30.30.40">
    <property type="entry name" value="SH3 Domains"/>
    <property type="match status" value="1"/>
</dbReference>
<evidence type="ECO:0000256" key="1">
    <source>
        <dbReference type="PROSITE-ProRule" id="PRU00169"/>
    </source>
</evidence>
<dbReference type="SUPFAM" id="SSF52172">
    <property type="entry name" value="CheY-like"/>
    <property type="match status" value="1"/>
</dbReference>
<evidence type="ECO:0000259" key="2">
    <source>
        <dbReference type="PROSITE" id="PS50110"/>
    </source>
</evidence>
<evidence type="ECO:0000313" key="4">
    <source>
        <dbReference type="EMBL" id="RJX72012.1"/>
    </source>
</evidence>
<feature type="modified residue" description="4-aspartylphosphate" evidence="1">
    <location>
        <position position="243"/>
    </location>
</feature>
<feature type="domain" description="CheW-like" evidence="3">
    <location>
        <begin position="19"/>
        <end position="163"/>
    </location>
</feature>
<dbReference type="Pfam" id="PF00072">
    <property type="entry name" value="Response_reg"/>
    <property type="match status" value="1"/>
</dbReference>
<dbReference type="GO" id="GO:0006935">
    <property type="term" value="P:chemotaxis"/>
    <property type="evidence" value="ECO:0007669"/>
    <property type="project" value="InterPro"/>
</dbReference>
<organism evidence="4 5">
    <name type="scientific">Vibrio sinensis</name>
    <dbReference type="NCBI Taxonomy" id="2302434"/>
    <lineage>
        <taxon>Bacteria</taxon>
        <taxon>Pseudomonadati</taxon>
        <taxon>Pseudomonadota</taxon>
        <taxon>Gammaproteobacteria</taxon>
        <taxon>Vibrionales</taxon>
        <taxon>Vibrionaceae</taxon>
        <taxon>Vibrio</taxon>
    </lineage>
</organism>
<keyword evidence="1" id="KW-0597">Phosphoprotein</keyword>
<evidence type="ECO:0000259" key="3">
    <source>
        <dbReference type="PROSITE" id="PS50851"/>
    </source>
</evidence>
<dbReference type="Pfam" id="PF01584">
    <property type="entry name" value="CheW"/>
    <property type="match status" value="1"/>
</dbReference>
<dbReference type="Proteomes" id="UP000273252">
    <property type="component" value="Unassembled WGS sequence"/>
</dbReference>
<dbReference type="PROSITE" id="PS50851">
    <property type="entry name" value="CHEW"/>
    <property type="match status" value="1"/>
</dbReference>
<dbReference type="GO" id="GO:0000160">
    <property type="term" value="P:phosphorelay signal transduction system"/>
    <property type="evidence" value="ECO:0007669"/>
    <property type="project" value="InterPro"/>
</dbReference>
<dbReference type="InterPro" id="IPR036061">
    <property type="entry name" value="CheW-like_dom_sf"/>
</dbReference>
<dbReference type="Gene3D" id="3.40.50.2300">
    <property type="match status" value="1"/>
</dbReference>
<feature type="domain" description="Response regulatory" evidence="2">
    <location>
        <begin position="185"/>
        <end position="310"/>
    </location>
</feature>
<dbReference type="PROSITE" id="PS50110">
    <property type="entry name" value="RESPONSE_REGULATORY"/>
    <property type="match status" value="1"/>
</dbReference>
<dbReference type="AlphaFoldDB" id="A0A3A6R4W1"/>
<dbReference type="PANTHER" id="PTHR47233:SF4">
    <property type="entry name" value="CHEMOTAXIS SIGNAL TRANSDUCTION PROTEIN"/>
    <property type="match status" value="1"/>
</dbReference>
<evidence type="ECO:0000313" key="5">
    <source>
        <dbReference type="Proteomes" id="UP000273252"/>
    </source>
</evidence>
<dbReference type="SMART" id="SM00448">
    <property type="entry name" value="REC"/>
    <property type="match status" value="1"/>
</dbReference>
<dbReference type="InterPro" id="IPR024181">
    <property type="entry name" value="Chemotax_regulator_CheV"/>
</dbReference>
<dbReference type="Gene3D" id="2.40.50.180">
    <property type="entry name" value="CheA-289, Domain 4"/>
    <property type="match status" value="1"/>
</dbReference>
<name>A0A3A6R4W1_9VIBR</name>
<comment type="caution">
    <text evidence="4">The sequence shown here is derived from an EMBL/GenBank/DDBJ whole genome shotgun (WGS) entry which is preliminary data.</text>
</comment>
<keyword evidence="5" id="KW-1185">Reference proteome</keyword>
<dbReference type="InterPro" id="IPR002545">
    <property type="entry name" value="CheW-lke_dom"/>
</dbReference>
<dbReference type="CDD" id="cd19924">
    <property type="entry name" value="REC_CheV-like"/>
    <property type="match status" value="1"/>
</dbReference>
<proteinExistence type="predicted"/>
<sequence length="315" mass="34907">MTGVLNTVDQRTNLVGENRLELLLFSLNSRQLFAINVFKVREVIKVPPLTKLPGSHYHITGVASLRGNSVPVIDLRGAIGFPPSRLEKQEDNLIITEYNRTVQGFLVGQVRNIVNTTWTEIQPPPKTTGRSNYLTAITQIKDGDTTQIVEIIDVEKVLAEIIDYDVSISEGVLDEMLSAHMIGRNVLIVDDSSTARAQVKGTLSQLGLNIIECSDGLEALNLLKSWSAEGKDVTEELLLVITDAEMPEMDGYKLTHEIRMDPKLKDLHVVLNTSLSGSFNEAMVKKVGCDRFISKFQPDLLVEVTQNQLRSVLNG</sequence>
<dbReference type="PIRSF" id="PIRSF002867">
    <property type="entry name" value="CheV"/>
    <property type="match status" value="1"/>
</dbReference>
<dbReference type="SMART" id="SM00260">
    <property type="entry name" value="CheW"/>
    <property type="match status" value="1"/>
</dbReference>
<gene>
    <name evidence="4" type="ORF">DZ860_09315</name>
</gene>
<dbReference type="InterPro" id="IPR011006">
    <property type="entry name" value="CheY-like_superfamily"/>
</dbReference>
<reference evidence="4 5" key="1">
    <citation type="submission" date="2018-08" db="EMBL/GenBank/DDBJ databases">
        <title>Vibrio isolated from the Eastern China Marginal Seas.</title>
        <authorList>
            <person name="Li Y."/>
        </authorList>
    </citation>
    <scope>NUCLEOTIDE SEQUENCE [LARGE SCALE GENOMIC DNA]</scope>
    <source>
        <strain evidence="4 5">BEI233</strain>
    </source>
</reference>
<dbReference type="SUPFAM" id="SSF50341">
    <property type="entry name" value="CheW-like"/>
    <property type="match status" value="1"/>
</dbReference>
<dbReference type="PANTHER" id="PTHR47233">
    <property type="entry name" value="CHEMOTAXIS PROTEIN CHEV"/>
    <property type="match status" value="1"/>
</dbReference>
<dbReference type="OrthoDB" id="9806105at2"/>
<dbReference type="InterPro" id="IPR001789">
    <property type="entry name" value="Sig_transdc_resp-reg_receiver"/>
</dbReference>
<dbReference type="RefSeq" id="WP_120030659.1">
    <property type="nucleotide sequence ID" value="NZ_QVMU01000006.1"/>
</dbReference>
<protein>
    <submittedName>
        <fullName evidence="4">Chemotaxis protein CheV</fullName>
    </submittedName>
</protein>
<accession>A0A3A6R4W1</accession>
<dbReference type="EMBL" id="QVMU01000006">
    <property type="protein sequence ID" value="RJX72012.1"/>
    <property type="molecule type" value="Genomic_DNA"/>
</dbReference>